<evidence type="ECO:0008006" key="3">
    <source>
        <dbReference type="Google" id="ProtNLM"/>
    </source>
</evidence>
<evidence type="ECO:0000313" key="1">
    <source>
        <dbReference type="EMBL" id="MEZ7198317.1"/>
    </source>
</evidence>
<accession>A0ABV4K5U0</accession>
<sequence>MLSIIITKYIAENMPDLTTGKNLFTENSTGNQCVAVITRDLTPWPGMPQSFRKALIEVEVKGYRMAEANALSEAILVLLEGMQSVYETVSIRTVEAKQLPCFQHDGTCTCTFRVFFVEGE</sequence>
<proteinExistence type="predicted"/>
<name>A0ABV4K5U0_9BACT</name>
<protein>
    <recommendedName>
        <fullName evidence="3">DUF3168 domain-containing protein</fullName>
    </recommendedName>
</protein>
<dbReference type="Proteomes" id="UP001568698">
    <property type="component" value="Unassembled WGS sequence"/>
</dbReference>
<evidence type="ECO:0000313" key="2">
    <source>
        <dbReference type="Proteomes" id="UP001568698"/>
    </source>
</evidence>
<keyword evidence="2" id="KW-1185">Reference proteome</keyword>
<gene>
    <name evidence="1" type="ORF">AB6M95_16305</name>
</gene>
<comment type="caution">
    <text evidence="1">The sequence shown here is derived from an EMBL/GenBank/DDBJ whole genome shotgun (WGS) entry which is preliminary data.</text>
</comment>
<organism evidence="1 2">
    <name type="scientific">Pseudodesulfovibrio karagichevae</name>
    <dbReference type="NCBI Taxonomy" id="3239305"/>
    <lineage>
        <taxon>Bacteria</taxon>
        <taxon>Pseudomonadati</taxon>
        <taxon>Thermodesulfobacteriota</taxon>
        <taxon>Desulfovibrionia</taxon>
        <taxon>Desulfovibrionales</taxon>
        <taxon>Desulfovibrionaceae</taxon>
    </lineage>
</organism>
<reference evidence="1 2" key="1">
    <citation type="submission" date="2024-08" db="EMBL/GenBank/DDBJ databases">
        <title>Sulfate-reducing bacteria isolated from formation water of the oil field in Kazakhstan and description of Pseudodesulfovibrio sp.</title>
        <authorList>
            <person name="Bidzhieva S.K."/>
            <person name="Tourova T.P."/>
            <person name="Grouzdev D.S."/>
            <person name="Beletsky A.V."/>
            <person name="Sokolova D.S."/>
            <person name="Samigullina S.R."/>
            <person name="Poltaraus A.B."/>
            <person name="Avtukh A.N."/>
            <person name="Tereshina V.M."/>
            <person name="Zhaparov N.S."/>
            <person name="Mardanov A.V."/>
            <person name="Nazina T.N."/>
        </authorList>
    </citation>
    <scope>NUCLEOTIDE SEQUENCE [LARGE SCALE GENOMIC DNA]</scope>
    <source>
        <strain evidence="1 2">9FUS</strain>
    </source>
</reference>
<dbReference type="EMBL" id="JBGLYH010000062">
    <property type="protein sequence ID" value="MEZ7198317.1"/>
    <property type="molecule type" value="Genomic_DNA"/>
</dbReference>
<dbReference type="RefSeq" id="WP_371387809.1">
    <property type="nucleotide sequence ID" value="NZ_JBGLYH010000062.1"/>
</dbReference>